<dbReference type="KEGG" id="spon:HME9304_02826"/>
<keyword evidence="2" id="KW-1185">Reference proteome</keyword>
<organism evidence="1 2">
    <name type="scientific">Flagellimonas maritima</name>
    <dbReference type="NCBI Taxonomy" id="1383885"/>
    <lineage>
        <taxon>Bacteria</taxon>
        <taxon>Pseudomonadati</taxon>
        <taxon>Bacteroidota</taxon>
        <taxon>Flavobacteriia</taxon>
        <taxon>Flavobacteriales</taxon>
        <taxon>Flavobacteriaceae</taxon>
        <taxon>Flagellimonas</taxon>
    </lineage>
</organism>
<accession>A0A2Z4LVE9</accession>
<name>A0A2Z4LVE9_9FLAO</name>
<gene>
    <name evidence="1" type="ORF">HME9304_02826</name>
</gene>
<reference evidence="1 2" key="1">
    <citation type="submission" date="2018-06" db="EMBL/GenBank/DDBJ databases">
        <title>Spongiibacterium sp. HME9304 Genome sequencing and assembly.</title>
        <authorList>
            <person name="Kang H."/>
            <person name="Kim H."/>
            <person name="Joh K."/>
        </authorList>
    </citation>
    <scope>NUCLEOTIDE SEQUENCE [LARGE SCALE GENOMIC DNA]</scope>
    <source>
        <strain evidence="1 2">HME9304</strain>
    </source>
</reference>
<dbReference type="EMBL" id="CP030104">
    <property type="protein sequence ID" value="AWX45796.1"/>
    <property type="molecule type" value="Genomic_DNA"/>
</dbReference>
<evidence type="ECO:0000313" key="2">
    <source>
        <dbReference type="Proteomes" id="UP000248536"/>
    </source>
</evidence>
<protein>
    <submittedName>
        <fullName evidence="1">Uncharacterized protein</fullName>
    </submittedName>
</protein>
<evidence type="ECO:0000313" key="1">
    <source>
        <dbReference type="EMBL" id="AWX45796.1"/>
    </source>
</evidence>
<dbReference type="Proteomes" id="UP000248536">
    <property type="component" value="Chromosome"/>
</dbReference>
<sequence length="121" mass="14041">MVMKYISFIFIMSLIIVCAPGKSNQVKMVTKIRVLNNSEYFLKNVSLFSMSFNDLEPKAISSYRVLKYNSLRDDPLIYTTVEGQNLALYLKIPQEMERSTYIVDSIDMKYKVIHVSLQIDP</sequence>
<dbReference type="AlphaFoldDB" id="A0A2Z4LVE9"/>
<proteinExistence type="predicted"/>